<evidence type="ECO:0000313" key="1">
    <source>
        <dbReference type="EMBL" id="TWI29725.1"/>
    </source>
</evidence>
<comment type="caution">
    <text evidence="1">The sequence shown here is derived from an EMBL/GenBank/DDBJ whole genome shotgun (WGS) entry which is preliminary data.</text>
</comment>
<dbReference type="AlphaFoldDB" id="A0A562NC23"/>
<gene>
    <name evidence="1" type="ORF">IQ24_03542</name>
</gene>
<organism evidence="1 2">
    <name type="scientific">Paracoccus sulfuroxidans</name>
    <dbReference type="NCBI Taxonomy" id="384678"/>
    <lineage>
        <taxon>Bacteria</taxon>
        <taxon>Pseudomonadati</taxon>
        <taxon>Pseudomonadota</taxon>
        <taxon>Alphaproteobacteria</taxon>
        <taxon>Rhodobacterales</taxon>
        <taxon>Paracoccaceae</taxon>
        <taxon>Paracoccus</taxon>
    </lineage>
</organism>
<accession>A0A562NC23</accession>
<sequence length="96" mass="10875">MDRRLEVSGELAQLRRRIGGQDALIVRRVRPSKRAVLAAGEDTRCKFSNLDVVHLVCVDDYSAGDVLRRFRWQDNGRNKKAIMEALSGSLARMIGY</sequence>
<evidence type="ECO:0000313" key="2">
    <source>
        <dbReference type="Proteomes" id="UP000316225"/>
    </source>
</evidence>
<proteinExistence type="predicted"/>
<name>A0A562NC23_9RHOB</name>
<keyword evidence="2" id="KW-1185">Reference proteome</keyword>
<reference evidence="1 2" key="1">
    <citation type="journal article" date="2015" name="Stand. Genomic Sci.">
        <title>Genomic Encyclopedia of Bacterial and Archaeal Type Strains, Phase III: the genomes of soil and plant-associated and newly described type strains.</title>
        <authorList>
            <person name="Whitman W.B."/>
            <person name="Woyke T."/>
            <person name="Klenk H.P."/>
            <person name="Zhou Y."/>
            <person name="Lilburn T.G."/>
            <person name="Beck B.J."/>
            <person name="De Vos P."/>
            <person name="Vandamme P."/>
            <person name="Eisen J.A."/>
            <person name="Garrity G."/>
            <person name="Hugenholtz P."/>
            <person name="Kyrpides N.C."/>
        </authorList>
    </citation>
    <scope>NUCLEOTIDE SEQUENCE [LARGE SCALE GENOMIC DNA]</scope>
    <source>
        <strain evidence="1 2">CGMCC 1.5364</strain>
    </source>
</reference>
<dbReference type="EMBL" id="VLKU01000013">
    <property type="protein sequence ID" value="TWI29725.1"/>
    <property type="molecule type" value="Genomic_DNA"/>
</dbReference>
<protein>
    <submittedName>
        <fullName evidence="1">Uncharacterized protein</fullName>
    </submittedName>
</protein>
<dbReference type="Proteomes" id="UP000316225">
    <property type="component" value="Unassembled WGS sequence"/>
</dbReference>